<feature type="compositionally biased region" description="Basic and acidic residues" evidence="1">
    <location>
        <begin position="1"/>
        <end position="18"/>
    </location>
</feature>
<feature type="region of interest" description="Disordered" evidence="1">
    <location>
        <begin position="1"/>
        <end position="21"/>
    </location>
</feature>
<name>A0A645AS90_9ZZZZ</name>
<proteinExistence type="predicted"/>
<feature type="region of interest" description="Disordered" evidence="1">
    <location>
        <begin position="124"/>
        <end position="154"/>
    </location>
</feature>
<dbReference type="AlphaFoldDB" id="A0A645AS90"/>
<reference evidence="2" key="1">
    <citation type="submission" date="2019-08" db="EMBL/GenBank/DDBJ databases">
        <authorList>
            <person name="Kucharzyk K."/>
            <person name="Murdoch R.W."/>
            <person name="Higgins S."/>
            <person name="Loffler F."/>
        </authorList>
    </citation>
    <scope>NUCLEOTIDE SEQUENCE</scope>
</reference>
<sequence length="154" mass="16537">MQLRSRSDRAARGAERRPGAVTGPYSLGAHVAVGLCVLPGRCCPDGSRSGPDSGLGSARPGVRGRTPVELRVLCLTRTRTRLRSERFRRDASGALGVGCRAAGGFAGGGCAFFGLRRSGGHYRGHRLRPRLPHSHEVARRPRRTAELPHPRQGQ</sequence>
<organism evidence="2">
    <name type="scientific">bioreactor metagenome</name>
    <dbReference type="NCBI Taxonomy" id="1076179"/>
    <lineage>
        <taxon>unclassified sequences</taxon>
        <taxon>metagenomes</taxon>
        <taxon>ecological metagenomes</taxon>
    </lineage>
</organism>
<evidence type="ECO:0000256" key="1">
    <source>
        <dbReference type="SAM" id="MobiDB-lite"/>
    </source>
</evidence>
<feature type="compositionally biased region" description="Basic and acidic residues" evidence="1">
    <location>
        <begin position="133"/>
        <end position="154"/>
    </location>
</feature>
<evidence type="ECO:0000313" key="2">
    <source>
        <dbReference type="EMBL" id="MPM55947.1"/>
    </source>
</evidence>
<gene>
    <name evidence="2" type="ORF">SDC9_102745</name>
</gene>
<dbReference type="EMBL" id="VSSQ01015513">
    <property type="protein sequence ID" value="MPM55947.1"/>
    <property type="molecule type" value="Genomic_DNA"/>
</dbReference>
<protein>
    <submittedName>
        <fullName evidence="2">Uncharacterized protein</fullName>
    </submittedName>
</protein>
<accession>A0A645AS90</accession>
<comment type="caution">
    <text evidence="2">The sequence shown here is derived from an EMBL/GenBank/DDBJ whole genome shotgun (WGS) entry which is preliminary data.</text>
</comment>